<feature type="compositionally biased region" description="Polar residues" evidence="1">
    <location>
        <begin position="612"/>
        <end position="623"/>
    </location>
</feature>
<feature type="region of interest" description="Disordered" evidence="1">
    <location>
        <begin position="478"/>
        <end position="591"/>
    </location>
</feature>
<proteinExistence type="predicted"/>
<dbReference type="RefSeq" id="XP_041138199.1">
    <property type="nucleotide sequence ID" value="XM_041279985.1"/>
</dbReference>
<sequence length="748" mass="82953">MSEPPRFDWYKIPGLETSTPALNADRGNHTDGNDSGTAGKINIRITPLDHKGTDASDVKMSADGDSEARRSTTLDAMFNHLKISLNDKAYHSDETVALKTPEPALTGRSSSSSALDESGRAENGAAGGIGSPRMDIAQKSAAGNGAGTSTDNIEDDDSIPLSLTADELTKDEAKTYLRWYDYIESHKRRQTGMSVKVTLDDVFRFMHHFGISDGVKRKLMAMFARWAMSLSIGQFFALLRLISHALKGDPILRISIKRVSPIPKPLPIMARGKRQEGDDETTSGEESDRSSVSSVEDGADGATGAKKLDLDSFTQFILTGEKPPDSSKGRSHRSRGKKKMRKKKKNVGAKEGNSRKRVKFSDQVVCDDAPEYDRGQDLAIEQPNEATALSPLDFQLPMGALLKKLEQQRTGEALSQQQGQTHENLPNTADGKDVPLPDNKFQNVQIDSVSVGGVPRSFANVIGPNLQPLAPNLTGSASKMMRQREESGANVWQQQQQQQIEPQQQQTQQQFQQQPQPQPQQQQTQQQFQQQPQPQQQQSQQQQQTQPQFQQQIHPQFQQQTHPQFQPQQQTHPQFQPQPQPQVQQPSPFLSAGNQRANFFLKSALTGGGSLSAPQNAPKSTASPLPPPPLPARRKNFSNSYPYVPPKPQLSSEQRQKYASTINSQPTAYSGQQLNQLAPQGNQGPIQYQQKLPQQLNPQYTQPYSQNAQQQYPLTFQQQQLQQQPQQPQYLQNGGYPNGQGFGQQQWS</sequence>
<reference evidence="2" key="2">
    <citation type="journal article" name="BMC Genomics">
        <title>New genome assemblies reveal patterns of domestication and adaptation across Brettanomyces (Dekkera) species.</title>
        <authorList>
            <person name="Roach M.J."/>
            <person name="Borneman A.R."/>
        </authorList>
    </citation>
    <scope>NUCLEOTIDE SEQUENCE</scope>
    <source>
        <strain evidence="2">UCD 2041</strain>
    </source>
</reference>
<dbReference type="KEGG" id="bbrx:BRETT_001432"/>
<accession>A0A871R8X5</accession>
<evidence type="ECO:0000313" key="3">
    <source>
        <dbReference type="Proteomes" id="UP000663131"/>
    </source>
</evidence>
<feature type="region of interest" description="Disordered" evidence="1">
    <location>
        <begin position="318"/>
        <end position="358"/>
    </location>
</feature>
<feature type="compositionally biased region" description="Polar residues" evidence="1">
    <location>
        <begin position="649"/>
        <end position="708"/>
    </location>
</feature>
<dbReference type="OrthoDB" id="2553626at2759"/>
<feature type="region of interest" description="Disordered" evidence="1">
    <location>
        <begin position="98"/>
        <end position="156"/>
    </location>
</feature>
<name>A0A871R8X5_DEKBR</name>
<reference evidence="2" key="1">
    <citation type="submission" date="2020-10" db="EMBL/GenBank/DDBJ databases">
        <authorList>
            <person name="Palmer J.M."/>
        </authorList>
    </citation>
    <scope>NUCLEOTIDE SEQUENCE</scope>
    <source>
        <strain evidence="2">UCD 2041</strain>
    </source>
</reference>
<dbReference type="EMBL" id="CP063136">
    <property type="protein sequence ID" value="QOU21706.1"/>
    <property type="molecule type" value="Genomic_DNA"/>
</dbReference>
<organism evidence="2 3">
    <name type="scientific">Dekkera bruxellensis</name>
    <name type="common">Brettanomyces custersii</name>
    <dbReference type="NCBI Taxonomy" id="5007"/>
    <lineage>
        <taxon>Eukaryota</taxon>
        <taxon>Fungi</taxon>
        <taxon>Dikarya</taxon>
        <taxon>Ascomycota</taxon>
        <taxon>Saccharomycotina</taxon>
        <taxon>Pichiomycetes</taxon>
        <taxon>Pichiales</taxon>
        <taxon>Pichiaceae</taxon>
        <taxon>Brettanomyces</taxon>
    </lineage>
</organism>
<feature type="region of interest" description="Disordered" evidence="1">
    <location>
        <begin position="1"/>
        <end position="40"/>
    </location>
</feature>
<feature type="compositionally biased region" description="Polar residues" evidence="1">
    <location>
        <begin position="410"/>
        <end position="427"/>
    </location>
</feature>
<dbReference type="Proteomes" id="UP000663131">
    <property type="component" value="Chromosome 8"/>
</dbReference>
<dbReference type="GeneID" id="64573357"/>
<gene>
    <name evidence="2" type="ORF">BRETT_001432</name>
</gene>
<feature type="compositionally biased region" description="Low complexity" evidence="1">
    <location>
        <begin position="709"/>
        <end position="732"/>
    </location>
</feature>
<feature type="region of interest" description="Disordered" evidence="1">
    <location>
        <begin position="265"/>
        <end position="305"/>
    </location>
</feature>
<evidence type="ECO:0000256" key="1">
    <source>
        <dbReference type="SAM" id="MobiDB-lite"/>
    </source>
</evidence>
<feature type="region of interest" description="Disordered" evidence="1">
    <location>
        <begin position="407"/>
        <end position="439"/>
    </location>
</feature>
<feature type="compositionally biased region" description="Low complexity" evidence="1">
    <location>
        <begin position="493"/>
        <end position="589"/>
    </location>
</feature>
<feature type="compositionally biased region" description="Basic residues" evidence="1">
    <location>
        <begin position="329"/>
        <end position="347"/>
    </location>
</feature>
<feature type="region of interest" description="Disordered" evidence="1">
    <location>
        <begin position="605"/>
        <end position="748"/>
    </location>
</feature>
<evidence type="ECO:0008006" key="4">
    <source>
        <dbReference type="Google" id="ProtNLM"/>
    </source>
</evidence>
<protein>
    <recommendedName>
        <fullName evidence="4">Protein SCD5</fullName>
    </recommendedName>
</protein>
<dbReference type="AlphaFoldDB" id="A0A871R8X5"/>
<evidence type="ECO:0000313" key="2">
    <source>
        <dbReference type="EMBL" id="QOU21706.1"/>
    </source>
</evidence>